<feature type="region of interest" description="Disordered" evidence="1">
    <location>
        <begin position="99"/>
        <end position="131"/>
    </location>
</feature>
<dbReference type="EMBL" id="JBFMKM010000010">
    <property type="protein sequence ID" value="KAL1303414.1"/>
    <property type="molecule type" value="Genomic_DNA"/>
</dbReference>
<organism evidence="2 3">
    <name type="scientific">Neodothiora populina</name>
    <dbReference type="NCBI Taxonomy" id="2781224"/>
    <lineage>
        <taxon>Eukaryota</taxon>
        <taxon>Fungi</taxon>
        <taxon>Dikarya</taxon>
        <taxon>Ascomycota</taxon>
        <taxon>Pezizomycotina</taxon>
        <taxon>Dothideomycetes</taxon>
        <taxon>Dothideomycetidae</taxon>
        <taxon>Dothideales</taxon>
        <taxon>Dothioraceae</taxon>
        <taxon>Neodothiora</taxon>
    </lineage>
</organism>
<comment type="caution">
    <text evidence="2">The sequence shown here is derived from an EMBL/GenBank/DDBJ whole genome shotgun (WGS) entry which is preliminary data.</text>
</comment>
<keyword evidence="3" id="KW-1185">Reference proteome</keyword>
<sequence>MSHTDGASLRAATVACLHSFENLCNDLEAKVGYGDILKDIVDEGRRLRIWGANLGALAGGHSALDWRLRDANLMRTVVLQLLHELESLLNSTHSLIEAGDDVPVEDPSSKDDDCSDAISLPSDDDGDRGNDTSSNRLDIFFKGIVETIQSLYKLALRIRGPNSTAKSSRASRYKELIPDTNRDLFGDYFAPHDQAHIIELLATLRCLDHTSSSSITFSTRDKVLISRLTEANVTRRRQFRYWEKHNQKLATIGTSHDQSVPQVFQIKNERDAPPSQGLHQIQHASKPIAPSNGSKSIHTTTEATRYDSKLDLGSLETESVVSIATTARDLGGHVAELPPPPTAAAEGSDFVCSYCFVLCSPKYGSSRGWRYLYIIDVFLQGLLTTTSEPTSYKTFSLMCARIRIVQMAVGSTALAKHG</sequence>
<accession>A0ABR3PBD1</accession>
<protein>
    <recommendedName>
        <fullName evidence="4">Prion-inhibition and propagation HeLo domain-containing protein</fullName>
    </recommendedName>
</protein>
<evidence type="ECO:0000313" key="3">
    <source>
        <dbReference type="Proteomes" id="UP001562354"/>
    </source>
</evidence>
<evidence type="ECO:0008006" key="4">
    <source>
        <dbReference type="Google" id="ProtNLM"/>
    </source>
</evidence>
<gene>
    <name evidence="2" type="ORF">AAFC00_006805</name>
</gene>
<evidence type="ECO:0000256" key="1">
    <source>
        <dbReference type="SAM" id="MobiDB-lite"/>
    </source>
</evidence>
<dbReference type="PANTHER" id="PTHR35391">
    <property type="entry name" value="C2H2-TYPE DOMAIN-CONTAINING PROTEIN-RELATED"/>
    <property type="match status" value="1"/>
</dbReference>
<feature type="region of interest" description="Disordered" evidence="1">
    <location>
        <begin position="270"/>
        <end position="297"/>
    </location>
</feature>
<name>A0ABR3PBD1_9PEZI</name>
<dbReference type="RefSeq" id="XP_069199689.1">
    <property type="nucleotide sequence ID" value="XM_069348373.1"/>
</dbReference>
<dbReference type="PANTHER" id="PTHR35391:SF5">
    <property type="entry name" value="DUF6590 DOMAIN-CONTAINING PROTEIN"/>
    <property type="match status" value="1"/>
</dbReference>
<dbReference type="Proteomes" id="UP001562354">
    <property type="component" value="Unassembled WGS sequence"/>
</dbReference>
<dbReference type="GeneID" id="95980504"/>
<proteinExistence type="predicted"/>
<reference evidence="2 3" key="1">
    <citation type="submission" date="2024-07" db="EMBL/GenBank/DDBJ databases">
        <title>Draft sequence of the Neodothiora populina.</title>
        <authorList>
            <person name="Drown D.D."/>
            <person name="Schuette U.S."/>
            <person name="Buechlein A.B."/>
            <person name="Rusch D.R."/>
            <person name="Winton L.W."/>
            <person name="Adams G.A."/>
        </authorList>
    </citation>
    <scope>NUCLEOTIDE SEQUENCE [LARGE SCALE GENOMIC DNA]</scope>
    <source>
        <strain evidence="2 3">CPC 39397</strain>
    </source>
</reference>
<evidence type="ECO:0000313" key="2">
    <source>
        <dbReference type="EMBL" id="KAL1303414.1"/>
    </source>
</evidence>